<keyword evidence="7" id="KW-0234">DNA repair</keyword>
<accession>A0A174TFD3</accession>
<sequence length="324" mass="39117">MTKREFVIKKYPEKSWSISRVKTIKSCLREYYYTYYGSHRGWEQEASYEQKYSWRLKKLTNIWLAFGDVIHKAIKNIIDFKKNNIDKEIDVDAFKEFVRTNLNIIVKQSSRKDSILRWNEYPSGNMLLEYYYDGKLEREDILEIKERIEQCVENIFESKTFFDINKGEYLDILEVDEGNFDYFFHEGVKVFALIDLLYLDNDRNIVIVDWKTGKQNEEDREQLLVYLLYVMEKYNVPVEKVKGRVEYLLQGEHVEYSFTNEDVEHIRNRISLEINVINALLVDEKNNIPKDKDTFIMCDEDFKCNKCKYRRLCKKERVIIDEIT</sequence>
<evidence type="ECO:0000256" key="6">
    <source>
        <dbReference type="ARBA" id="ARBA00023125"/>
    </source>
</evidence>
<evidence type="ECO:0000256" key="1">
    <source>
        <dbReference type="ARBA" id="ARBA00022741"/>
    </source>
</evidence>
<reference evidence="9 10" key="1">
    <citation type="submission" date="2015-09" db="EMBL/GenBank/DDBJ databases">
        <authorList>
            <consortium name="Pathogen Informatics"/>
        </authorList>
    </citation>
    <scope>NUCLEOTIDE SEQUENCE [LARGE SCALE GENOMIC DNA]</scope>
    <source>
        <strain evidence="9 10">2789STDY5834956</strain>
    </source>
</reference>
<dbReference type="GO" id="GO:0003677">
    <property type="term" value="F:DNA binding"/>
    <property type="evidence" value="ECO:0007669"/>
    <property type="project" value="UniProtKB-KW"/>
</dbReference>
<dbReference type="InterPro" id="IPR011604">
    <property type="entry name" value="PDDEXK-like_dom_sf"/>
</dbReference>
<protein>
    <submittedName>
        <fullName evidence="9">PD-(D/E)XK nuclease superfamily</fullName>
    </submittedName>
</protein>
<keyword evidence="5" id="KW-0067">ATP-binding</keyword>
<dbReference type="GO" id="GO:0016787">
    <property type="term" value="F:hydrolase activity"/>
    <property type="evidence" value="ECO:0007669"/>
    <property type="project" value="UniProtKB-KW"/>
</dbReference>
<dbReference type="RefSeq" id="WP_055207647.1">
    <property type="nucleotide sequence ID" value="NZ_CZBO01000003.1"/>
</dbReference>
<evidence type="ECO:0000259" key="8">
    <source>
        <dbReference type="Pfam" id="PF12705"/>
    </source>
</evidence>
<dbReference type="Pfam" id="PF12705">
    <property type="entry name" value="PDDEXK_1"/>
    <property type="match status" value="1"/>
</dbReference>
<organism evidence="9 10">
    <name type="scientific">Clostridium baratii</name>
    <dbReference type="NCBI Taxonomy" id="1561"/>
    <lineage>
        <taxon>Bacteria</taxon>
        <taxon>Bacillati</taxon>
        <taxon>Bacillota</taxon>
        <taxon>Clostridia</taxon>
        <taxon>Eubacteriales</taxon>
        <taxon>Clostridiaceae</taxon>
        <taxon>Clostridium</taxon>
    </lineage>
</organism>
<dbReference type="InterPro" id="IPR038726">
    <property type="entry name" value="PDDEXK_AddAB-type"/>
</dbReference>
<dbReference type="EMBL" id="CZBO01000003">
    <property type="protein sequence ID" value="CUQ06425.1"/>
    <property type="molecule type" value="Genomic_DNA"/>
</dbReference>
<name>A0A174TFD3_9CLOT</name>
<keyword evidence="6" id="KW-0238">DNA-binding</keyword>
<dbReference type="GO" id="GO:0004386">
    <property type="term" value="F:helicase activity"/>
    <property type="evidence" value="ECO:0007669"/>
    <property type="project" value="UniProtKB-KW"/>
</dbReference>
<dbReference type="AlphaFoldDB" id="A0A174TFD3"/>
<keyword evidence="3" id="KW-0378">Hydrolase</keyword>
<evidence type="ECO:0000256" key="5">
    <source>
        <dbReference type="ARBA" id="ARBA00022840"/>
    </source>
</evidence>
<dbReference type="Gene3D" id="3.90.320.10">
    <property type="match status" value="1"/>
</dbReference>
<dbReference type="GO" id="GO:0005524">
    <property type="term" value="F:ATP binding"/>
    <property type="evidence" value="ECO:0007669"/>
    <property type="project" value="UniProtKB-KW"/>
</dbReference>
<dbReference type="GO" id="GO:0006281">
    <property type="term" value="P:DNA repair"/>
    <property type="evidence" value="ECO:0007669"/>
    <property type="project" value="UniProtKB-KW"/>
</dbReference>
<keyword evidence="2" id="KW-0227">DNA damage</keyword>
<evidence type="ECO:0000256" key="3">
    <source>
        <dbReference type="ARBA" id="ARBA00022801"/>
    </source>
</evidence>
<proteinExistence type="predicted"/>
<keyword evidence="1" id="KW-0547">Nucleotide-binding</keyword>
<dbReference type="Proteomes" id="UP000095563">
    <property type="component" value="Unassembled WGS sequence"/>
</dbReference>
<evidence type="ECO:0000313" key="10">
    <source>
        <dbReference type="Proteomes" id="UP000095563"/>
    </source>
</evidence>
<evidence type="ECO:0000256" key="7">
    <source>
        <dbReference type="ARBA" id="ARBA00023204"/>
    </source>
</evidence>
<evidence type="ECO:0000256" key="2">
    <source>
        <dbReference type="ARBA" id="ARBA00022763"/>
    </source>
</evidence>
<keyword evidence="4" id="KW-0347">Helicase</keyword>
<evidence type="ECO:0000256" key="4">
    <source>
        <dbReference type="ARBA" id="ARBA00022806"/>
    </source>
</evidence>
<feature type="domain" description="PD-(D/E)XK endonuclease-like" evidence="8">
    <location>
        <begin position="15"/>
        <end position="314"/>
    </location>
</feature>
<evidence type="ECO:0000313" key="9">
    <source>
        <dbReference type="EMBL" id="CUQ06425.1"/>
    </source>
</evidence>
<gene>
    <name evidence="9" type="ORF">ERS852568_01738</name>
</gene>